<dbReference type="PANTHER" id="PTHR35526">
    <property type="entry name" value="ANTI-SIGMA-F FACTOR RSBW-RELATED"/>
    <property type="match status" value="1"/>
</dbReference>
<reference evidence="3 4" key="1">
    <citation type="submission" date="2021-01" db="EMBL/GenBank/DDBJ databases">
        <title>Whole genome shotgun sequence of Asanoa siamensis NBRC 107932.</title>
        <authorList>
            <person name="Komaki H."/>
            <person name="Tamura T."/>
        </authorList>
    </citation>
    <scope>NUCLEOTIDE SEQUENCE [LARGE SCALE GENOMIC DNA]</scope>
    <source>
        <strain evidence="3 4">NBRC 107932</strain>
    </source>
</reference>
<feature type="domain" description="Histidine kinase/HSP90-like ATPase" evidence="2">
    <location>
        <begin position="19"/>
        <end position="128"/>
    </location>
</feature>
<dbReference type="EMBL" id="BONE01000003">
    <property type="protein sequence ID" value="GIF71078.1"/>
    <property type="molecule type" value="Genomic_DNA"/>
</dbReference>
<dbReference type="CDD" id="cd16936">
    <property type="entry name" value="HATPase_RsbW-like"/>
    <property type="match status" value="1"/>
</dbReference>
<comment type="caution">
    <text evidence="3">The sequence shown here is derived from an EMBL/GenBank/DDBJ whole genome shotgun (WGS) entry which is preliminary data.</text>
</comment>
<sequence>MTTAVAERSWQAVVPHHARGARAARHQLTTELTGTVPDELLADVVAVAGELVVNAVRHARPLPGGVIKVAWDVSPAGVVGVRVTDGGGRARPNPRRAGPTALDGRGLQIVSALADRWGVEHEGADQSVWAELGEHSHSLA</sequence>
<dbReference type="SUPFAM" id="SSF55874">
    <property type="entry name" value="ATPase domain of HSP90 chaperone/DNA topoisomerase II/histidine kinase"/>
    <property type="match status" value="1"/>
</dbReference>
<dbReference type="InterPro" id="IPR003594">
    <property type="entry name" value="HATPase_dom"/>
</dbReference>
<dbReference type="RefSeq" id="WP_203710569.1">
    <property type="nucleotide sequence ID" value="NZ_BONE01000003.1"/>
</dbReference>
<evidence type="ECO:0000259" key="2">
    <source>
        <dbReference type="Pfam" id="PF13581"/>
    </source>
</evidence>
<keyword evidence="1" id="KW-0418">Kinase</keyword>
<accession>A0ABQ4CJD2</accession>
<name>A0ABQ4CJD2_9ACTN</name>
<proteinExistence type="predicted"/>
<keyword evidence="4" id="KW-1185">Reference proteome</keyword>
<dbReference type="InterPro" id="IPR050267">
    <property type="entry name" value="Anti-sigma-factor_SerPK"/>
</dbReference>
<evidence type="ECO:0000313" key="3">
    <source>
        <dbReference type="EMBL" id="GIF71078.1"/>
    </source>
</evidence>
<gene>
    <name evidence="3" type="ORF">Asi02nite_05960</name>
</gene>
<evidence type="ECO:0000313" key="4">
    <source>
        <dbReference type="Proteomes" id="UP000604117"/>
    </source>
</evidence>
<evidence type="ECO:0000256" key="1">
    <source>
        <dbReference type="ARBA" id="ARBA00022527"/>
    </source>
</evidence>
<protein>
    <recommendedName>
        <fullName evidence="2">Histidine kinase/HSP90-like ATPase domain-containing protein</fullName>
    </recommendedName>
</protein>
<organism evidence="3 4">
    <name type="scientific">Asanoa siamensis</name>
    <dbReference type="NCBI Taxonomy" id="926357"/>
    <lineage>
        <taxon>Bacteria</taxon>
        <taxon>Bacillati</taxon>
        <taxon>Actinomycetota</taxon>
        <taxon>Actinomycetes</taxon>
        <taxon>Micromonosporales</taxon>
        <taxon>Micromonosporaceae</taxon>
        <taxon>Asanoa</taxon>
    </lineage>
</organism>
<dbReference type="PANTHER" id="PTHR35526:SF3">
    <property type="entry name" value="ANTI-SIGMA-F FACTOR RSBW"/>
    <property type="match status" value="1"/>
</dbReference>
<dbReference type="Pfam" id="PF13581">
    <property type="entry name" value="HATPase_c_2"/>
    <property type="match status" value="1"/>
</dbReference>
<keyword evidence="1" id="KW-0808">Transferase</keyword>
<dbReference type="Gene3D" id="3.30.565.10">
    <property type="entry name" value="Histidine kinase-like ATPase, C-terminal domain"/>
    <property type="match status" value="1"/>
</dbReference>
<dbReference type="Proteomes" id="UP000604117">
    <property type="component" value="Unassembled WGS sequence"/>
</dbReference>
<keyword evidence="1" id="KW-0723">Serine/threonine-protein kinase</keyword>
<dbReference type="InterPro" id="IPR036890">
    <property type="entry name" value="HATPase_C_sf"/>
</dbReference>